<proteinExistence type="predicted"/>
<gene>
    <name evidence="1" type="ORF">LMG32879_002878</name>
</gene>
<organism evidence="1 2">
    <name type="scientific">Brytella acorum</name>
    <dbReference type="NCBI Taxonomy" id="2959299"/>
    <lineage>
        <taxon>Bacteria</taxon>
        <taxon>Pseudomonadati</taxon>
        <taxon>Pseudomonadota</taxon>
        <taxon>Alphaproteobacteria</taxon>
        <taxon>Acetobacterales</taxon>
        <taxon>Acetobacteraceae</taxon>
        <taxon>Brytella</taxon>
    </lineage>
</organism>
<sequence>MSLDSCEVFLSAFEKNKQMVTQYQNSLGPFNSVSDVGYGEYIGYLEGLMAGHNLYGSKPIWNTAIGSDSTLLRMVYNYCSSHPDGNIKNATDMIVKQLEDHPNIPH</sequence>
<dbReference type="EMBL" id="CATKSH010000030">
    <property type="protein sequence ID" value="CAI9122022.1"/>
    <property type="molecule type" value="Genomic_DNA"/>
</dbReference>
<dbReference type="AlphaFoldDB" id="A0AA35UIC9"/>
<comment type="caution">
    <text evidence="1">The sequence shown here is derived from an EMBL/GenBank/DDBJ whole genome shotgun (WGS) entry which is preliminary data.</text>
</comment>
<dbReference type="RefSeq" id="WP_289843860.1">
    <property type="nucleotide sequence ID" value="NZ_CATKSH010000030.1"/>
</dbReference>
<dbReference type="Proteomes" id="UP001176960">
    <property type="component" value="Unassembled WGS sequence"/>
</dbReference>
<name>A0AA35UIC9_9PROT</name>
<evidence type="ECO:0000313" key="1">
    <source>
        <dbReference type="EMBL" id="CAI9122022.1"/>
    </source>
</evidence>
<protein>
    <submittedName>
        <fullName evidence="1">Uncharacterized protein</fullName>
    </submittedName>
</protein>
<evidence type="ECO:0000313" key="2">
    <source>
        <dbReference type="Proteomes" id="UP001176960"/>
    </source>
</evidence>
<keyword evidence="2" id="KW-1185">Reference proteome</keyword>
<accession>A0AA35UIC9</accession>
<reference evidence="1" key="1">
    <citation type="submission" date="2023-03" db="EMBL/GenBank/DDBJ databases">
        <authorList>
            <person name="Cleenwerck I."/>
        </authorList>
    </citation>
    <scope>NUCLEOTIDE SEQUENCE</scope>
    <source>
        <strain evidence="1">LMG 32879</strain>
    </source>
</reference>